<dbReference type="EMBL" id="JEMT01029470">
    <property type="protein sequence ID" value="EXX52108.1"/>
    <property type="molecule type" value="Genomic_DNA"/>
</dbReference>
<accession>A0A015LBC8</accession>
<dbReference type="AlphaFoldDB" id="A0A015LBC8"/>
<dbReference type="OrthoDB" id="2389934at2759"/>
<dbReference type="HOGENOM" id="CLU_3015441_0_0_1"/>
<sequence length="56" mass="6237">MEEGGLKKRKTTKTTPCCPLNKSVFIGGQLNGKSSQEIKDFISTKFSVGYPMFLKH</sequence>
<keyword evidence="2" id="KW-1185">Reference proteome</keyword>
<organism evidence="1 2">
    <name type="scientific">Rhizophagus irregularis (strain DAOM 197198w)</name>
    <name type="common">Glomus intraradices</name>
    <dbReference type="NCBI Taxonomy" id="1432141"/>
    <lineage>
        <taxon>Eukaryota</taxon>
        <taxon>Fungi</taxon>
        <taxon>Fungi incertae sedis</taxon>
        <taxon>Mucoromycota</taxon>
        <taxon>Glomeromycotina</taxon>
        <taxon>Glomeromycetes</taxon>
        <taxon>Glomerales</taxon>
        <taxon>Glomeraceae</taxon>
        <taxon>Rhizophagus</taxon>
    </lineage>
</organism>
<dbReference type="Proteomes" id="UP000022910">
    <property type="component" value="Unassembled WGS sequence"/>
</dbReference>
<gene>
    <name evidence="1" type="ORF">RirG_255950</name>
</gene>
<evidence type="ECO:0000313" key="1">
    <source>
        <dbReference type="EMBL" id="EXX52108.1"/>
    </source>
</evidence>
<protein>
    <submittedName>
        <fullName evidence="1">Uncharacterized protein</fullName>
    </submittedName>
</protein>
<evidence type="ECO:0000313" key="2">
    <source>
        <dbReference type="Proteomes" id="UP000022910"/>
    </source>
</evidence>
<reference evidence="1 2" key="1">
    <citation type="submission" date="2014-02" db="EMBL/GenBank/DDBJ databases">
        <title>Single nucleus genome sequencing reveals high similarity among nuclei of an endomycorrhizal fungus.</title>
        <authorList>
            <person name="Lin K."/>
            <person name="Geurts R."/>
            <person name="Zhang Z."/>
            <person name="Limpens E."/>
            <person name="Saunders D.G."/>
            <person name="Mu D."/>
            <person name="Pang E."/>
            <person name="Cao H."/>
            <person name="Cha H."/>
            <person name="Lin T."/>
            <person name="Zhou Q."/>
            <person name="Shang Y."/>
            <person name="Li Y."/>
            <person name="Ivanov S."/>
            <person name="Sharma T."/>
            <person name="Velzen R.V."/>
            <person name="Ruijter N.D."/>
            <person name="Aanen D.K."/>
            <person name="Win J."/>
            <person name="Kamoun S."/>
            <person name="Bisseling T."/>
            <person name="Huang S."/>
        </authorList>
    </citation>
    <scope>NUCLEOTIDE SEQUENCE [LARGE SCALE GENOMIC DNA]</scope>
    <source>
        <strain evidence="2">DAOM197198w</strain>
    </source>
</reference>
<name>A0A015LBC8_RHIIW</name>
<comment type="caution">
    <text evidence="1">The sequence shown here is derived from an EMBL/GenBank/DDBJ whole genome shotgun (WGS) entry which is preliminary data.</text>
</comment>
<proteinExistence type="predicted"/>